<accession>B8M539</accession>
<proteinExistence type="predicted"/>
<dbReference type="OrthoDB" id="550558at2759"/>
<dbReference type="GeneID" id="8099041"/>
<dbReference type="SUPFAM" id="SSF56300">
    <property type="entry name" value="Metallo-dependent phosphatases"/>
    <property type="match status" value="1"/>
</dbReference>
<dbReference type="VEuPathDB" id="FungiDB:TSTA_029220"/>
<dbReference type="PhylomeDB" id="B8M539"/>
<dbReference type="PANTHER" id="PTHR37844:SF2">
    <property type="entry name" value="SER_THR PROTEIN PHOSPHATASE SUPERFAMILY (AFU_ORTHOLOGUE AFUA_1G14840)"/>
    <property type="match status" value="1"/>
</dbReference>
<dbReference type="AlphaFoldDB" id="B8M539"/>
<dbReference type="InParanoid" id="B8M539"/>
<sequence length="203" mass="23599">MDDLSRSDQSLVRRFNFLDHTRYDIFSTATILGCTLFSHISKEQEEHIDFYLNNFYYIQDWSLDAHQQTHAADVAWLNREIDTLAHSEPYRTVVVLTHHCPTIHLQASNPKHKDGNISPAFVADLSGESCWKRENVKLWAFGHIYVNCDFDKAGKRVVIDQRGFYSALAEGFEFVCKEMLKIFSANFDSLGLRRSIYQLQTRI</sequence>
<evidence type="ECO:0000313" key="1">
    <source>
        <dbReference type="EMBL" id="EED19645.1"/>
    </source>
</evidence>
<dbReference type="HOGENOM" id="CLU_060372_0_1_1"/>
<dbReference type="Proteomes" id="UP000001745">
    <property type="component" value="Unassembled WGS sequence"/>
</dbReference>
<protein>
    <submittedName>
        <fullName evidence="1">Ser/Thr protein phosphatase superfamily</fullName>
    </submittedName>
</protein>
<dbReference type="EMBL" id="EQ962654">
    <property type="protein sequence ID" value="EED19645.1"/>
    <property type="molecule type" value="Genomic_DNA"/>
</dbReference>
<dbReference type="InterPro" id="IPR029052">
    <property type="entry name" value="Metallo-depent_PP-like"/>
</dbReference>
<gene>
    <name evidence="1" type="ORF">TSTA_029220</name>
</gene>
<reference evidence="2" key="1">
    <citation type="journal article" date="2015" name="Genome Announc.">
        <title>Genome sequence of the AIDS-associated pathogen Penicillium marneffei (ATCC18224) and its near taxonomic relative Talaromyces stipitatus (ATCC10500).</title>
        <authorList>
            <person name="Nierman W.C."/>
            <person name="Fedorova-Abrams N.D."/>
            <person name="Andrianopoulos A."/>
        </authorList>
    </citation>
    <scope>NUCLEOTIDE SEQUENCE [LARGE SCALE GENOMIC DNA]</scope>
    <source>
        <strain evidence="2">ATCC 10500 / CBS 375.48 / QM 6759 / NRRL 1006</strain>
    </source>
</reference>
<dbReference type="RefSeq" id="XP_002480079.1">
    <property type="nucleotide sequence ID" value="XM_002480034.1"/>
</dbReference>
<organism evidence="1 2">
    <name type="scientific">Talaromyces stipitatus (strain ATCC 10500 / CBS 375.48 / QM 6759 / NRRL 1006)</name>
    <name type="common">Penicillium stipitatum</name>
    <dbReference type="NCBI Taxonomy" id="441959"/>
    <lineage>
        <taxon>Eukaryota</taxon>
        <taxon>Fungi</taxon>
        <taxon>Dikarya</taxon>
        <taxon>Ascomycota</taxon>
        <taxon>Pezizomycotina</taxon>
        <taxon>Eurotiomycetes</taxon>
        <taxon>Eurotiomycetidae</taxon>
        <taxon>Eurotiales</taxon>
        <taxon>Trichocomaceae</taxon>
        <taxon>Talaromyces</taxon>
        <taxon>Talaromyces sect. Talaromyces</taxon>
    </lineage>
</organism>
<keyword evidence="2" id="KW-1185">Reference proteome</keyword>
<dbReference type="eggNOG" id="ENOG502RZN8">
    <property type="taxonomic scope" value="Eukaryota"/>
</dbReference>
<dbReference type="OMA" id="WAFGHIY"/>
<dbReference type="PANTHER" id="PTHR37844">
    <property type="entry name" value="SER/THR PROTEIN PHOSPHATASE SUPERFAMILY (AFU_ORTHOLOGUE AFUA_1G14840)"/>
    <property type="match status" value="1"/>
</dbReference>
<evidence type="ECO:0000313" key="2">
    <source>
        <dbReference type="Proteomes" id="UP000001745"/>
    </source>
</evidence>
<name>B8M539_TALSN</name>